<dbReference type="Pfam" id="PF04548">
    <property type="entry name" value="AIG1"/>
    <property type="match status" value="1"/>
</dbReference>
<dbReference type="Gene3D" id="2.60.40.10">
    <property type="entry name" value="Immunoglobulins"/>
    <property type="match status" value="1"/>
</dbReference>
<dbReference type="OrthoDB" id="8954335at2759"/>
<dbReference type="Gene3D" id="3.40.50.300">
    <property type="entry name" value="P-loop containing nucleotide triphosphate hydrolases"/>
    <property type="match status" value="1"/>
</dbReference>
<dbReference type="Pfam" id="PF18078">
    <property type="entry name" value="Thioredoxin_11"/>
    <property type="match status" value="1"/>
</dbReference>
<dbReference type="InterPro" id="IPR003961">
    <property type="entry name" value="FN3_dom"/>
</dbReference>
<dbReference type="Pfam" id="PF21109">
    <property type="entry name" value="Stonustoxin_helical"/>
    <property type="match status" value="1"/>
</dbReference>
<organism evidence="6 7">
    <name type="scientific">Clarias magur</name>
    <name type="common">Asian catfish</name>
    <name type="synonym">Macropteronotus magur</name>
    <dbReference type="NCBI Taxonomy" id="1594786"/>
    <lineage>
        <taxon>Eukaryota</taxon>
        <taxon>Metazoa</taxon>
        <taxon>Chordata</taxon>
        <taxon>Craniata</taxon>
        <taxon>Vertebrata</taxon>
        <taxon>Euteleostomi</taxon>
        <taxon>Actinopterygii</taxon>
        <taxon>Neopterygii</taxon>
        <taxon>Teleostei</taxon>
        <taxon>Ostariophysi</taxon>
        <taxon>Siluriformes</taxon>
        <taxon>Clariidae</taxon>
        <taxon>Clarias</taxon>
    </lineage>
</organism>
<evidence type="ECO:0000313" key="7">
    <source>
        <dbReference type="Proteomes" id="UP000727407"/>
    </source>
</evidence>
<comment type="caution">
    <text evidence="6">The sequence shown here is derived from an EMBL/GenBank/DDBJ whole genome shotgun (WGS) entry which is preliminary data.</text>
</comment>
<dbReference type="InterPro" id="IPR048997">
    <property type="entry name" value="Stonustoxin-like_helical"/>
</dbReference>
<feature type="region of interest" description="Disordered" evidence="3">
    <location>
        <begin position="18"/>
        <end position="39"/>
    </location>
</feature>
<keyword evidence="2" id="KW-0547">Nucleotide-binding</keyword>
<keyword evidence="7" id="KW-1185">Reference proteome</keyword>
<dbReference type="InterPro" id="IPR052090">
    <property type="entry name" value="Cytolytic_pore-forming_toxin"/>
</dbReference>
<dbReference type="InterPro" id="IPR040581">
    <property type="entry name" value="Thioredoxin_11"/>
</dbReference>
<feature type="domain" description="AIG1-type G" evidence="5">
    <location>
        <begin position="279"/>
        <end position="470"/>
    </location>
</feature>
<gene>
    <name evidence="6" type="ORF">DAT39_010087</name>
</gene>
<feature type="compositionally biased region" description="Polar residues" evidence="3">
    <location>
        <begin position="218"/>
        <end position="238"/>
    </location>
</feature>
<evidence type="ECO:0000256" key="2">
    <source>
        <dbReference type="ARBA" id="ARBA00022741"/>
    </source>
</evidence>
<proteinExistence type="inferred from homology"/>
<feature type="domain" description="Fibronectin type-III" evidence="4">
    <location>
        <begin position="990"/>
        <end position="1077"/>
    </location>
</feature>
<protein>
    <submittedName>
        <fullName evidence="6">Verrucotoxin subunit beta-like</fullName>
    </submittedName>
</protein>
<feature type="compositionally biased region" description="Low complexity" evidence="3">
    <location>
        <begin position="18"/>
        <end position="30"/>
    </location>
</feature>
<evidence type="ECO:0000259" key="4">
    <source>
        <dbReference type="PROSITE" id="PS50853"/>
    </source>
</evidence>
<evidence type="ECO:0000313" key="6">
    <source>
        <dbReference type="EMBL" id="KAF5900186.1"/>
    </source>
</evidence>
<comment type="similarity">
    <text evidence="1">Belongs to the TRAFAC class TrmE-Era-EngA-EngB-Septin-like GTPase superfamily. AIG1/Toc34/Toc159-like paraseptin GTPase family. IAN subfamily.</text>
</comment>
<dbReference type="SUPFAM" id="SSF52540">
    <property type="entry name" value="P-loop containing nucleoside triphosphate hydrolases"/>
    <property type="match status" value="1"/>
</dbReference>
<sequence>IIAVVAIIKPNNVVDSLENQSQNNQSESNNTAAEGIRSNVSSENITKQCEMEGIMGKPQKIPEKEVHVLSGEKYFILLTGETLKSHEDFIVKLKNKIPMLKEVKRVDECDFILVFCPIVSRAGTDIEAAVKKIHNTSDTKPAVLVVLHHTFDAEYIAPDSSRAVTRENTITVDCLFLEDQGLLTCKRNNDVFNQLEMQLKPKVQKRIWEVWNKTLANTNERRPSTQPCEPSASPNNQKAPEFKYTNDRMREDIEKLENFKKTILKKEEKVFMSNEVIIAAELNLVLLGRTGSDMTAAKNIILGKEVAATSATASAPETENTQLVAGRKVTVVDTPDWFSPGTSLEEFRQTVGPQAFLLILPVRNSEHNEDKTRVSFLKMEEIFGERCWRNTMIIFSVTDEHQKKSIEQFIQSGDQELQELVKKCENRFHCLNIKESGDGSQVSELLEKIEKMVDRNGTKVFQIIRDMRKLPTAESMASVGEDTIETAALGRPFQLGMLYDCRKDTLIPGITLWNREQLQENKDMRSQVNTEFSVTTSDTIEEKSKHMKVDGELTLSLLGGNVQISGAARYFSDTKKSFKQERLTLHYRTTCRFEQLTMNHLAQGKMDHHEVFDNDVATHVVTAVLYGADAYFVFDKMENLSEDGSSAEGEGKINFDKLKKVFSTGDAHLTLNMNEKEKGELNKLSCTFYGDFQLRSNPSTFEDAMKVYADLPKLIGENGEHAVPVKVWLFPLVKLNSSAGKLQRYITTNLIRAVESVFEALNVTYMKCSDLMQDTVAKTFSTFYDQVQHLQKFCSEYKQDFMRKLAVLLPEIRGGKTDIKHLTELLDAHEKSPFNACDLQKWITVREKKSNQIKALLKQLCDLGAEVTDDLDTNLLDLNVENLVAYAFTCIQPQDPFLTKQKIYLNSSTIKNTSENTHDLDFQDKSLTSTEIMCMKKELKMFSDLIALNKSQTTKFIVQSIPQESPSSASCILLYENGCNEAVCFVPPSKPPSPTIESVTENSITVQLSPSCSATLRRKLLYKMKQDSDWKSQPVHQDIITLTDLQANNDYEMKCAAEGKLDYIVESGVITVSTKESEFKKQTCMEAHKSETTPKMPAHKYFITSTGSESKFSASFMVHLKIEIPDLREVSTVDECDFILHFCLATQPGNITGAPVKHLNTTS</sequence>
<dbReference type="PANTHER" id="PTHR31594">
    <property type="entry name" value="AIG1-TYPE G DOMAIN-CONTAINING PROTEIN"/>
    <property type="match status" value="1"/>
</dbReference>
<dbReference type="EMBL" id="QNUK01000143">
    <property type="protein sequence ID" value="KAF5900186.1"/>
    <property type="molecule type" value="Genomic_DNA"/>
</dbReference>
<feature type="region of interest" description="Disordered" evidence="3">
    <location>
        <begin position="218"/>
        <end position="241"/>
    </location>
</feature>
<dbReference type="GO" id="GO:0005525">
    <property type="term" value="F:GTP binding"/>
    <property type="evidence" value="ECO:0007669"/>
    <property type="project" value="InterPro"/>
</dbReference>
<accession>A0A8J4U758</accession>
<evidence type="ECO:0000259" key="5">
    <source>
        <dbReference type="PROSITE" id="PS51720"/>
    </source>
</evidence>
<dbReference type="PANTHER" id="PTHR31594:SF15">
    <property type="entry name" value="VERRUCOTOXIN SUBUNIT BETA ISOFORM X1-RELATED"/>
    <property type="match status" value="1"/>
</dbReference>
<dbReference type="InterPro" id="IPR027417">
    <property type="entry name" value="P-loop_NTPase"/>
</dbReference>
<dbReference type="InterPro" id="IPR036116">
    <property type="entry name" value="FN3_sf"/>
</dbReference>
<dbReference type="CDD" id="cd00063">
    <property type="entry name" value="FN3"/>
    <property type="match status" value="1"/>
</dbReference>
<dbReference type="PROSITE" id="PS51720">
    <property type="entry name" value="G_AIG1"/>
    <property type="match status" value="1"/>
</dbReference>
<dbReference type="AlphaFoldDB" id="A0A8J4U758"/>
<reference evidence="6" key="1">
    <citation type="submission" date="2020-07" db="EMBL/GenBank/DDBJ databases">
        <title>Clarias magur genome sequencing, assembly and annotation.</title>
        <authorList>
            <person name="Kushwaha B."/>
            <person name="Kumar R."/>
            <person name="Das P."/>
            <person name="Joshi C.G."/>
            <person name="Kumar D."/>
            <person name="Nagpure N.S."/>
            <person name="Pandey M."/>
            <person name="Agarwal S."/>
            <person name="Srivastava S."/>
            <person name="Singh M."/>
            <person name="Sahoo L."/>
            <person name="Jayasankar P."/>
            <person name="Meher P.K."/>
            <person name="Koringa P.G."/>
            <person name="Iquebal M.A."/>
            <person name="Das S.P."/>
            <person name="Bit A."/>
            <person name="Patnaik S."/>
            <person name="Patel N."/>
            <person name="Shah T.M."/>
            <person name="Hinsu A."/>
            <person name="Jena J.K."/>
        </authorList>
    </citation>
    <scope>NUCLEOTIDE SEQUENCE</scope>
    <source>
        <strain evidence="6">CIFAMagur01</strain>
        <tissue evidence="6">Testis</tissue>
    </source>
</reference>
<dbReference type="InterPro" id="IPR013783">
    <property type="entry name" value="Ig-like_fold"/>
</dbReference>
<feature type="non-terminal residue" evidence="6">
    <location>
        <position position="1163"/>
    </location>
</feature>
<evidence type="ECO:0000256" key="3">
    <source>
        <dbReference type="SAM" id="MobiDB-lite"/>
    </source>
</evidence>
<feature type="non-terminal residue" evidence="6">
    <location>
        <position position="1"/>
    </location>
</feature>
<name>A0A8J4U758_CLAMG</name>
<dbReference type="Pfam" id="PF24674">
    <property type="entry name" value="MACPF_SNTX"/>
    <property type="match status" value="1"/>
</dbReference>
<dbReference type="InterPro" id="IPR006703">
    <property type="entry name" value="G_AIG1"/>
</dbReference>
<dbReference type="InterPro" id="IPR056072">
    <property type="entry name" value="SNTX_MACPF/CDC-like_dom"/>
</dbReference>
<evidence type="ECO:0000256" key="1">
    <source>
        <dbReference type="ARBA" id="ARBA00008535"/>
    </source>
</evidence>
<dbReference type="Proteomes" id="UP000727407">
    <property type="component" value="Unassembled WGS sequence"/>
</dbReference>
<dbReference type="SUPFAM" id="SSF49265">
    <property type="entry name" value="Fibronectin type III"/>
    <property type="match status" value="1"/>
</dbReference>
<dbReference type="PROSITE" id="PS50853">
    <property type="entry name" value="FN3"/>
    <property type="match status" value="1"/>
</dbReference>